<dbReference type="PANTHER" id="PTHR48094:SF19">
    <property type="entry name" value="DJ-1_PFPI DOMAIN-CONTAINING PROTEIN"/>
    <property type="match status" value="1"/>
</dbReference>
<evidence type="ECO:0000313" key="3">
    <source>
        <dbReference type="Proteomes" id="UP001057381"/>
    </source>
</evidence>
<gene>
    <name evidence="2" type="ORF">KFV11_01520</name>
</gene>
<dbReference type="GO" id="GO:0005737">
    <property type="term" value="C:cytoplasm"/>
    <property type="evidence" value="ECO:0007669"/>
    <property type="project" value="TreeGrafter"/>
</dbReference>
<organism evidence="2 3">
    <name type="scientific">Macrococcus equipercicus</name>
    <dbReference type="NCBI Taxonomy" id="69967"/>
    <lineage>
        <taxon>Bacteria</taxon>
        <taxon>Bacillati</taxon>
        <taxon>Bacillota</taxon>
        <taxon>Bacilli</taxon>
        <taxon>Bacillales</taxon>
        <taxon>Staphylococcaceae</taxon>
        <taxon>Macrococcus</taxon>
    </lineage>
</organism>
<keyword evidence="2" id="KW-0315">Glutamine amidotransferase</keyword>
<accession>A0A9Q9BW33</accession>
<dbReference type="CDD" id="cd03140">
    <property type="entry name" value="GATase1_PfpI_3"/>
    <property type="match status" value="1"/>
</dbReference>
<dbReference type="KEGG" id="mequ:KFV11_01520"/>
<dbReference type="AlphaFoldDB" id="A0A9Q9BW33"/>
<dbReference type="Gene3D" id="3.40.50.880">
    <property type="match status" value="1"/>
</dbReference>
<sequence>MKNLFILLLDEYADWEMAYVASTINQNEDWTVTTISTNEEVLSIGGIRTKIDLLITGDLKTPDLLVLIGGNSWDAINPYLRSYIEKCFNENIHIAAICGAVDYLAKQGYLNKYKHTGNSIEMWNQYEKYSASDFFLYEQAVTDKNLVTANGTAPIDFIDHILKMIQFDGTESINKIIYMQRYGMYRYIDEYGDLPF</sequence>
<dbReference type="PANTHER" id="PTHR48094">
    <property type="entry name" value="PROTEIN/NUCLEIC ACID DEGLYCASE DJ-1-RELATED"/>
    <property type="match status" value="1"/>
</dbReference>
<dbReference type="InterPro" id="IPR050325">
    <property type="entry name" value="Prot/Nucl_acid_deglycase"/>
</dbReference>
<name>A0A9Q9BW33_9STAP</name>
<dbReference type="EMBL" id="CP073809">
    <property type="protein sequence ID" value="UTH14078.1"/>
    <property type="molecule type" value="Genomic_DNA"/>
</dbReference>
<reference evidence="2" key="1">
    <citation type="submission" date="2021-04" db="EMBL/GenBank/DDBJ databases">
        <title>Complete Genome Sequences of Macrococcus spp. from dog and cattle.</title>
        <authorList>
            <person name="Schwendener S."/>
            <person name="Perreten V."/>
        </authorList>
    </citation>
    <scope>NUCLEOTIDE SEQUENCE</scope>
    <source>
        <strain evidence="2">Epi0143-OL</strain>
    </source>
</reference>
<dbReference type="Proteomes" id="UP001057381">
    <property type="component" value="Chromosome"/>
</dbReference>
<evidence type="ECO:0000259" key="1">
    <source>
        <dbReference type="Pfam" id="PF01965"/>
    </source>
</evidence>
<dbReference type="Pfam" id="PF01965">
    <property type="entry name" value="DJ-1_PfpI"/>
    <property type="match status" value="1"/>
</dbReference>
<dbReference type="SUPFAM" id="SSF52317">
    <property type="entry name" value="Class I glutamine amidotransferase-like"/>
    <property type="match status" value="1"/>
</dbReference>
<dbReference type="InterPro" id="IPR002818">
    <property type="entry name" value="DJ-1/PfpI"/>
</dbReference>
<feature type="domain" description="DJ-1/PfpI" evidence="1">
    <location>
        <begin position="5"/>
        <end position="163"/>
    </location>
</feature>
<evidence type="ECO:0000313" key="2">
    <source>
        <dbReference type="EMBL" id="UTH14078.1"/>
    </source>
</evidence>
<dbReference type="RefSeq" id="WP_254250148.1">
    <property type="nucleotide sequence ID" value="NZ_CP073809.1"/>
</dbReference>
<dbReference type="InterPro" id="IPR029062">
    <property type="entry name" value="Class_I_gatase-like"/>
</dbReference>
<protein>
    <submittedName>
        <fullName evidence="2">Glutamine amidotransferase</fullName>
    </submittedName>
</protein>
<proteinExistence type="predicted"/>